<feature type="transmembrane region" description="Helical" evidence="8">
    <location>
        <begin position="103"/>
        <end position="124"/>
    </location>
</feature>
<evidence type="ECO:0000256" key="6">
    <source>
        <dbReference type="ARBA" id="ARBA00022989"/>
    </source>
</evidence>
<keyword evidence="10" id="KW-1185">Reference proteome</keyword>
<feature type="transmembrane region" description="Helical" evidence="8">
    <location>
        <begin position="304"/>
        <end position="333"/>
    </location>
</feature>
<evidence type="ECO:0000256" key="3">
    <source>
        <dbReference type="ARBA" id="ARBA00022448"/>
    </source>
</evidence>
<comment type="similarity">
    <text evidence="2">Belongs to the autoinducer-2 exporter (AI-2E) (TC 2.A.86) family.</text>
</comment>
<dbReference type="OrthoDB" id="4016357at2"/>
<keyword evidence="3" id="KW-0813">Transport</keyword>
<dbReference type="PANTHER" id="PTHR21716">
    <property type="entry name" value="TRANSMEMBRANE PROTEIN"/>
    <property type="match status" value="1"/>
</dbReference>
<feature type="transmembrane region" description="Helical" evidence="8">
    <location>
        <begin position="136"/>
        <end position="158"/>
    </location>
</feature>
<proteinExistence type="inferred from homology"/>
<organism evidence="9 10">
    <name type="scientific">Enteractinococcus coprophilus</name>
    <dbReference type="NCBI Taxonomy" id="1027633"/>
    <lineage>
        <taxon>Bacteria</taxon>
        <taxon>Bacillati</taxon>
        <taxon>Actinomycetota</taxon>
        <taxon>Actinomycetes</taxon>
        <taxon>Micrococcales</taxon>
        <taxon>Micrococcaceae</taxon>
    </lineage>
</organism>
<evidence type="ECO:0000256" key="4">
    <source>
        <dbReference type="ARBA" id="ARBA00022475"/>
    </source>
</evidence>
<keyword evidence="5 8" id="KW-0812">Transmembrane</keyword>
<dbReference type="InterPro" id="IPR002549">
    <property type="entry name" value="AI-2E-like"/>
</dbReference>
<feature type="transmembrane region" description="Helical" evidence="8">
    <location>
        <begin position="340"/>
        <end position="359"/>
    </location>
</feature>
<sequence>MVIVADKSNTSGRFSNLFQNLKQRVTGAHDQLATARAKQQFRVPDPEDYPHTPITRADHFTSERPSVKPAELVSRPIRTGFLLTVGVGLALALYVLVSTNVQLLVWILVAFFIALGLDPIVAWIQSWGAPRGVGVAVAVAILLGIVTVFISTLIPVIVEQTSEFVQILPTVVSDFIASDFFRAIDDEFDVATVLTTEVNKFVSDTTNITTLLGGILGVGSAIFNVGFSVLIVVVLTLYFLASLPTIKKWLYRLAPRSRRERLEYLSEKISDSVGHYIVGQTLVATLNGIVAFIAVSIADLQYAALLALFAGFMAFIPLVGAVTGGVIISLLALFAGWQSALIFAAIYFIYLQVEAYVISPRIMQRTVAVPGSLAVIGVIAGGSLLGVLGALMAIPAVAAILVLVREVYVPYQDLR</sequence>
<gene>
    <name evidence="9" type="ORF">FB556_0990</name>
</gene>
<dbReference type="EMBL" id="VFOU01000002">
    <property type="protein sequence ID" value="TQL72345.1"/>
    <property type="molecule type" value="Genomic_DNA"/>
</dbReference>
<accession>A0A543AIF3</accession>
<evidence type="ECO:0000256" key="5">
    <source>
        <dbReference type="ARBA" id="ARBA00022692"/>
    </source>
</evidence>
<evidence type="ECO:0000256" key="2">
    <source>
        <dbReference type="ARBA" id="ARBA00009773"/>
    </source>
</evidence>
<feature type="transmembrane region" description="Helical" evidence="8">
    <location>
        <begin position="371"/>
        <end position="404"/>
    </location>
</feature>
<dbReference type="Proteomes" id="UP000319746">
    <property type="component" value="Unassembled WGS sequence"/>
</dbReference>
<name>A0A543AIF3_9MICC</name>
<dbReference type="PANTHER" id="PTHR21716:SF53">
    <property type="entry name" value="PERMEASE PERM-RELATED"/>
    <property type="match status" value="1"/>
</dbReference>
<comment type="subcellular location">
    <subcellularLocation>
        <location evidence="1">Cell membrane</location>
        <topology evidence="1">Multi-pass membrane protein</topology>
    </subcellularLocation>
</comment>
<keyword evidence="4" id="KW-1003">Cell membrane</keyword>
<dbReference type="Pfam" id="PF01594">
    <property type="entry name" value="AI-2E_transport"/>
    <property type="match status" value="1"/>
</dbReference>
<keyword evidence="6 8" id="KW-1133">Transmembrane helix</keyword>
<feature type="transmembrane region" description="Helical" evidence="8">
    <location>
        <begin position="80"/>
        <end position="97"/>
    </location>
</feature>
<evidence type="ECO:0000256" key="7">
    <source>
        <dbReference type="ARBA" id="ARBA00023136"/>
    </source>
</evidence>
<feature type="transmembrane region" description="Helical" evidence="8">
    <location>
        <begin position="276"/>
        <end position="298"/>
    </location>
</feature>
<evidence type="ECO:0000313" key="10">
    <source>
        <dbReference type="Proteomes" id="UP000319746"/>
    </source>
</evidence>
<evidence type="ECO:0000256" key="8">
    <source>
        <dbReference type="SAM" id="Phobius"/>
    </source>
</evidence>
<dbReference type="AlphaFoldDB" id="A0A543AIF3"/>
<comment type="caution">
    <text evidence="9">The sequence shown here is derived from an EMBL/GenBank/DDBJ whole genome shotgun (WGS) entry which is preliminary data.</text>
</comment>
<evidence type="ECO:0000313" key="9">
    <source>
        <dbReference type="EMBL" id="TQL72345.1"/>
    </source>
</evidence>
<reference evidence="9 10" key="1">
    <citation type="submission" date="2019-06" db="EMBL/GenBank/DDBJ databases">
        <title>Sequencing the genomes of 1000 actinobacteria strains.</title>
        <authorList>
            <person name="Klenk H.-P."/>
        </authorList>
    </citation>
    <scope>NUCLEOTIDE SEQUENCE [LARGE SCALE GENOMIC DNA]</scope>
    <source>
        <strain evidence="9 10">DSM 24083</strain>
    </source>
</reference>
<keyword evidence="7 8" id="KW-0472">Membrane</keyword>
<protein>
    <submittedName>
        <fullName evidence="9">Putative PurR-regulated permease PerM</fullName>
    </submittedName>
</protein>
<evidence type="ECO:0000256" key="1">
    <source>
        <dbReference type="ARBA" id="ARBA00004651"/>
    </source>
</evidence>
<feature type="transmembrane region" description="Helical" evidence="8">
    <location>
        <begin position="221"/>
        <end position="241"/>
    </location>
</feature>
<dbReference type="GO" id="GO:0005886">
    <property type="term" value="C:plasma membrane"/>
    <property type="evidence" value="ECO:0007669"/>
    <property type="project" value="UniProtKB-SubCell"/>
</dbReference>